<accession>A0A5A9XEJ7</accession>
<dbReference type="InterPro" id="IPR037522">
    <property type="entry name" value="HD_GYP_dom"/>
</dbReference>
<gene>
    <name evidence="2" type="ORF">ET418_11540</name>
</gene>
<organism evidence="2 3">
    <name type="scientific">Oryzomonas rubra</name>
    <dbReference type="NCBI Taxonomy" id="2509454"/>
    <lineage>
        <taxon>Bacteria</taxon>
        <taxon>Pseudomonadati</taxon>
        <taxon>Thermodesulfobacteriota</taxon>
        <taxon>Desulfuromonadia</taxon>
        <taxon>Geobacterales</taxon>
        <taxon>Geobacteraceae</taxon>
        <taxon>Oryzomonas</taxon>
    </lineage>
</organism>
<dbReference type="InterPro" id="IPR003607">
    <property type="entry name" value="HD/PDEase_dom"/>
</dbReference>
<reference evidence="2 3" key="1">
    <citation type="submission" date="2019-04" db="EMBL/GenBank/DDBJ databases">
        <title>Geobacter ruber sp. nov., ferric-reducing bacteria isolated from paddy soil.</title>
        <authorList>
            <person name="Xu Z."/>
            <person name="Masuda Y."/>
            <person name="Itoh H."/>
            <person name="Senoo K."/>
        </authorList>
    </citation>
    <scope>NUCLEOTIDE SEQUENCE [LARGE SCALE GENOMIC DNA]</scope>
    <source>
        <strain evidence="2 3">Red88</strain>
    </source>
</reference>
<dbReference type="SMART" id="SM00471">
    <property type="entry name" value="HDc"/>
    <property type="match status" value="2"/>
</dbReference>
<dbReference type="PROSITE" id="PS51832">
    <property type="entry name" value="HD_GYP"/>
    <property type="match status" value="1"/>
</dbReference>
<feature type="domain" description="HD-GYP" evidence="1">
    <location>
        <begin position="208"/>
        <end position="403"/>
    </location>
</feature>
<keyword evidence="3" id="KW-1185">Reference proteome</keyword>
<sequence>MKIMVWDLIESVSNALDMINSNLSEHHGKVAYISMRIGTMLGMSNNDIERMIYAALLHDCGVFTGDEANSITHFEFDTTANNHAEIGSKLLKGLTFIDISEIVRFHHTSWKHGEGAGTGDGRAIPFTSHIIHLADRVATLSAVNNNILLHSHDILETVEEHADAVFHPDIVAAFHELAQRDSFWLDMNSNDVKYLVNSSIRSSSIDIGIDELYEFSRLISNIIDYKCRFTATHSIGVARVAQAVSRKIGFSSAEGTLFEIAGHLHDLGKLSVPAEILYKPSSLNREEMAVMRSHSYITFAALRKVRGMENVVKWACEHHEKLDGSGYPFRRTDSELSLGSRVMAVADIFTALSEDRPYRKGMCKRDTISTLNSLTGTHLDPYVTSTLVSAYDEINDIRALYQKNAFDIYMEVLN</sequence>
<protein>
    <submittedName>
        <fullName evidence="2">HD domain-containing protein</fullName>
    </submittedName>
</protein>
<dbReference type="AlphaFoldDB" id="A0A5A9XEJ7"/>
<dbReference type="Pfam" id="PF01966">
    <property type="entry name" value="HD"/>
    <property type="match status" value="1"/>
</dbReference>
<dbReference type="PANTHER" id="PTHR43155">
    <property type="entry name" value="CYCLIC DI-GMP PHOSPHODIESTERASE PA4108-RELATED"/>
    <property type="match status" value="1"/>
</dbReference>
<name>A0A5A9XEJ7_9BACT</name>
<dbReference type="CDD" id="cd00077">
    <property type="entry name" value="HDc"/>
    <property type="match status" value="2"/>
</dbReference>
<proteinExistence type="predicted"/>
<dbReference type="Gene3D" id="1.10.3210.10">
    <property type="entry name" value="Hypothetical protein af1432"/>
    <property type="match status" value="2"/>
</dbReference>
<evidence type="ECO:0000313" key="2">
    <source>
        <dbReference type="EMBL" id="KAA0891406.1"/>
    </source>
</evidence>
<comment type="caution">
    <text evidence="2">The sequence shown here is derived from an EMBL/GenBank/DDBJ whole genome shotgun (WGS) entry which is preliminary data.</text>
</comment>
<dbReference type="NCBIfam" id="TIGR00277">
    <property type="entry name" value="HDIG"/>
    <property type="match status" value="1"/>
</dbReference>
<dbReference type="PANTHER" id="PTHR43155:SF1">
    <property type="entry name" value="3'3'-CGAMP-SPECIFIC PHOSPHODIESTERASE 1"/>
    <property type="match status" value="1"/>
</dbReference>
<dbReference type="EMBL" id="SRSD01000006">
    <property type="protein sequence ID" value="KAA0891406.1"/>
    <property type="molecule type" value="Genomic_DNA"/>
</dbReference>
<dbReference type="SUPFAM" id="SSF109604">
    <property type="entry name" value="HD-domain/PDEase-like"/>
    <property type="match status" value="2"/>
</dbReference>
<dbReference type="RefSeq" id="WP_149307768.1">
    <property type="nucleotide sequence ID" value="NZ_SRSD01000006.1"/>
</dbReference>
<dbReference type="OrthoDB" id="5392850at2"/>
<dbReference type="Proteomes" id="UP000324298">
    <property type="component" value="Unassembled WGS sequence"/>
</dbReference>
<dbReference type="InterPro" id="IPR006675">
    <property type="entry name" value="HDIG_dom"/>
</dbReference>
<dbReference type="Pfam" id="PF13487">
    <property type="entry name" value="HD_5"/>
    <property type="match status" value="1"/>
</dbReference>
<evidence type="ECO:0000313" key="3">
    <source>
        <dbReference type="Proteomes" id="UP000324298"/>
    </source>
</evidence>
<evidence type="ECO:0000259" key="1">
    <source>
        <dbReference type="PROSITE" id="PS51832"/>
    </source>
</evidence>
<dbReference type="InterPro" id="IPR006674">
    <property type="entry name" value="HD_domain"/>
</dbReference>